<sequence length="162" mass="19082">MPKQLHRPSLGTEKLGLPVLERVNSASQFRIVCALAYYPFQSCIQVIDEHVKEHRAENGALCNPSSDSWIFSVSPKGSRVWSGVVGLWRGKERRGEERRGEERRGEERRGEERRGEERRGEERRGEERRGEEREERRGEERRGEERRGEERRGEERRGEENI</sequence>
<evidence type="ECO:0000256" key="1">
    <source>
        <dbReference type="SAM" id="MobiDB-lite"/>
    </source>
</evidence>
<organism evidence="2 3">
    <name type="scientific">Hirundo rustica rustica</name>
    <dbReference type="NCBI Taxonomy" id="333673"/>
    <lineage>
        <taxon>Eukaryota</taxon>
        <taxon>Metazoa</taxon>
        <taxon>Chordata</taxon>
        <taxon>Craniata</taxon>
        <taxon>Vertebrata</taxon>
        <taxon>Euteleostomi</taxon>
        <taxon>Archelosauria</taxon>
        <taxon>Archosauria</taxon>
        <taxon>Dinosauria</taxon>
        <taxon>Saurischia</taxon>
        <taxon>Theropoda</taxon>
        <taxon>Coelurosauria</taxon>
        <taxon>Aves</taxon>
        <taxon>Neognathae</taxon>
        <taxon>Neoaves</taxon>
        <taxon>Telluraves</taxon>
        <taxon>Australaves</taxon>
        <taxon>Passeriformes</taxon>
        <taxon>Sylvioidea</taxon>
        <taxon>Hirundinidae</taxon>
        <taxon>Hirundo</taxon>
    </lineage>
</organism>
<name>A0A3M0KXA4_HIRRU</name>
<dbReference type="AlphaFoldDB" id="A0A3M0KXA4"/>
<keyword evidence="3" id="KW-1185">Reference proteome</keyword>
<dbReference type="EMBL" id="QRBI01000104">
    <property type="protein sequence ID" value="RMC15420.1"/>
    <property type="molecule type" value="Genomic_DNA"/>
</dbReference>
<comment type="caution">
    <text evidence="2">The sequence shown here is derived from an EMBL/GenBank/DDBJ whole genome shotgun (WGS) entry which is preliminary data.</text>
</comment>
<dbReference type="Proteomes" id="UP000269221">
    <property type="component" value="Unassembled WGS sequence"/>
</dbReference>
<proteinExistence type="predicted"/>
<evidence type="ECO:0000313" key="2">
    <source>
        <dbReference type="EMBL" id="RMC15420.1"/>
    </source>
</evidence>
<accession>A0A3M0KXA4</accession>
<feature type="region of interest" description="Disordered" evidence="1">
    <location>
        <begin position="91"/>
        <end position="162"/>
    </location>
</feature>
<protein>
    <submittedName>
        <fullName evidence="2">Uncharacterized protein</fullName>
    </submittedName>
</protein>
<evidence type="ECO:0000313" key="3">
    <source>
        <dbReference type="Proteomes" id="UP000269221"/>
    </source>
</evidence>
<gene>
    <name evidence="2" type="ORF">DUI87_07611</name>
</gene>
<reference evidence="2 3" key="1">
    <citation type="submission" date="2018-07" db="EMBL/GenBank/DDBJ databases">
        <title>A high quality draft genome assembly of the barn swallow (H. rustica rustica).</title>
        <authorList>
            <person name="Formenti G."/>
            <person name="Chiara M."/>
            <person name="Poveda L."/>
            <person name="Francoijs K.-J."/>
            <person name="Bonisoli-Alquati A."/>
            <person name="Canova L."/>
            <person name="Gianfranceschi L."/>
            <person name="Horner D.S."/>
            <person name="Saino N."/>
        </authorList>
    </citation>
    <scope>NUCLEOTIDE SEQUENCE [LARGE SCALE GENOMIC DNA]</scope>
    <source>
        <strain evidence="2">Chelidonia</strain>
        <tissue evidence="2">Blood</tissue>
    </source>
</reference>